<dbReference type="Gene3D" id="1.10.630.10">
    <property type="entry name" value="Cytochrome P450"/>
    <property type="match status" value="1"/>
</dbReference>
<dbReference type="AlphaFoldDB" id="A0A8H6IL15"/>
<dbReference type="Pfam" id="PF00067">
    <property type="entry name" value="p450"/>
    <property type="match status" value="2"/>
</dbReference>
<evidence type="ECO:0000256" key="6">
    <source>
        <dbReference type="ARBA" id="ARBA00023004"/>
    </source>
</evidence>
<keyword evidence="5 9" id="KW-0560">Oxidoreductase</keyword>
<dbReference type="GO" id="GO:0016705">
    <property type="term" value="F:oxidoreductase activity, acting on paired donors, with incorporation or reduction of molecular oxygen"/>
    <property type="evidence" value="ECO:0007669"/>
    <property type="project" value="InterPro"/>
</dbReference>
<evidence type="ECO:0000256" key="2">
    <source>
        <dbReference type="ARBA" id="ARBA00010617"/>
    </source>
</evidence>
<evidence type="ECO:0000256" key="3">
    <source>
        <dbReference type="ARBA" id="ARBA00022617"/>
    </source>
</evidence>
<dbReference type="GO" id="GO:0004497">
    <property type="term" value="F:monooxygenase activity"/>
    <property type="evidence" value="ECO:0007669"/>
    <property type="project" value="UniProtKB-KW"/>
</dbReference>
<dbReference type="SUPFAM" id="SSF48264">
    <property type="entry name" value="Cytochrome P450"/>
    <property type="match status" value="1"/>
</dbReference>
<dbReference type="InterPro" id="IPR002401">
    <property type="entry name" value="Cyt_P450_E_grp-I"/>
</dbReference>
<dbReference type="PANTHER" id="PTHR46300:SF7">
    <property type="entry name" value="P450, PUTATIVE (EUROFUNG)-RELATED"/>
    <property type="match status" value="1"/>
</dbReference>
<dbReference type="InterPro" id="IPR017972">
    <property type="entry name" value="Cyt_P450_CS"/>
</dbReference>
<gene>
    <name evidence="10" type="ORF">CSOJ01_15950</name>
</gene>
<dbReference type="PROSITE" id="PS00086">
    <property type="entry name" value="CYTOCHROME_P450"/>
    <property type="match status" value="1"/>
</dbReference>
<name>A0A8H6IL15_9PEZI</name>
<dbReference type="GO" id="GO:0005506">
    <property type="term" value="F:iron ion binding"/>
    <property type="evidence" value="ECO:0007669"/>
    <property type="project" value="InterPro"/>
</dbReference>
<dbReference type="PANTHER" id="PTHR46300">
    <property type="entry name" value="P450, PUTATIVE (EUROFUNG)-RELATED-RELATED"/>
    <property type="match status" value="1"/>
</dbReference>
<dbReference type="InterPro" id="IPR050364">
    <property type="entry name" value="Cytochrome_P450_fung"/>
</dbReference>
<keyword evidence="3 8" id="KW-0349">Heme</keyword>
<evidence type="ECO:0000313" key="10">
    <source>
        <dbReference type="EMBL" id="KAF6783003.1"/>
    </source>
</evidence>
<dbReference type="EMBL" id="WIGN01000857">
    <property type="protein sequence ID" value="KAF6783003.1"/>
    <property type="molecule type" value="Genomic_DNA"/>
</dbReference>
<proteinExistence type="inferred from homology"/>
<evidence type="ECO:0000256" key="9">
    <source>
        <dbReference type="RuleBase" id="RU000461"/>
    </source>
</evidence>
<dbReference type="Proteomes" id="UP000652219">
    <property type="component" value="Unassembled WGS sequence"/>
</dbReference>
<sequence length="550" mass="62334">MKDSTLVLGFGGALLLLYVIDKLIQAKKNAKLLPLPPGPKGLPIVGNLKDLPPPGSFGSKHWLKFKDEYGPLSSITIMGNTIILINDAQLALDILDKRSTYSSRSQPFLGGELVGWKHNTAFIPDGDVLRHRRKGFGRIIGSNTAASQFNGLLEAEVAHFLLHLLESPEELQDHIKRSAGTMILKLVYGYNAEQTKQDPLIYIVQKVMDDLAEFAAPGTYLVDTFPILRHVPEWFPGTGWKKLARQWKRELTETVEKPYAFVEYQRAQGRDIPCYVSRLIEHSGDSTEEVQSNKWAAQSLYTGGADTTVSSMGAFFLAITMHPEVQAKAQEEIDRVVGRDRLPTLDDRKNLPYVEALVKESLRWHSVIPLCLPHTNPEETTYGGYRVPKNAIMFANIWYERDVPKFQASPRRERLIPRRWFTHNPDLYPDPDVFRPERHLKTATHEPEPDPVRFVFGFGRRVCAGKILAQNSLFLNFAQVLAAFRISKKVVDGVVIEPKVDHLPGALSHLGPFETSIEPRSEHHERLIRSLEERFPWQRPDSEVLERMGC</sequence>
<dbReference type="InterPro" id="IPR001128">
    <property type="entry name" value="Cyt_P450"/>
</dbReference>
<feature type="binding site" description="axial binding residue" evidence="8">
    <location>
        <position position="463"/>
    </location>
    <ligand>
        <name>heme</name>
        <dbReference type="ChEBI" id="CHEBI:30413"/>
    </ligand>
    <ligandPart>
        <name>Fe</name>
        <dbReference type="ChEBI" id="CHEBI:18248"/>
    </ligandPart>
</feature>
<evidence type="ECO:0000256" key="1">
    <source>
        <dbReference type="ARBA" id="ARBA00001971"/>
    </source>
</evidence>
<keyword evidence="4 8" id="KW-0479">Metal-binding</keyword>
<keyword evidence="6 8" id="KW-0408">Iron</keyword>
<accession>A0A8H6IL15</accession>
<protein>
    <submittedName>
        <fullName evidence="10">Cytochrome p450 oxidoreductase</fullName>
    </submittedName>
</protein>
<dbReference type="PRINTS" id="PR00385">
    <property type="entry name" value="P450"/>
</dbReference>
<evidence type="ECO:0000256" key="8">
    <source>
        <dbReference type="PIRSR" id="PIRSR602401-1"/>
    </source>
</evidence>
<dbReference type="GO" id="GO:0020037">
    <property type="term" value="F:heme binding"/>
    <property type="evidence" value="ECO:0007669"/>
    <property type="project" value="InterPro"/>
</dbReference>
<reference evidence="10 11" key="1">
    <citation type="journal article" date="2020" name="Phytopathology">
        <title>Genome Sequence Resources of Colletotrichum truncatum, C. plurivorum, C. musicola, and C. sojae: Four Species Pathogenic to Soybean (Glycine max).</title>
        <authorList>
            <person name="Rogerio F."/>
            <person name="Boufleur T.R."/>
            <person name="Ciampi-Guillardi M."/>
            <person name="Sukno S.A."/>
            <person name="Thon M.R."/>
            <person name="Massola Junior N.S."/>
            <person name="Baroncelli R."/>
        </authorList>
    </citation>
    <scope>NUCLEOTIDE SEQUENCE [LARGE SCALE GENOMIC DNA]</scope>
    <source>
        <strain evidence="10 11">LFN0009</strain>
    </source>
</reference>
<evidence type="ECO:0000313" key="11">
    <source>
        <dbReference type="Proteomes" id="UP000652219"/>
    </source>
</evidence>
<comment type="cofactor">
    <cofactor evidence="1 8">
        <name>heme</name>
        <dbReference type="ChEBI" id="CHEBI:30413"/>
    </cofactor>
</comment>
<comment type="similarity">
    <text evidence="2 9">Belongs to the cytochrome P450 family.</text>
</comment>
<comment type="caution">
    <text evidence="10">The sequence shown here is derived from an EMBL/GenBank/DDBJ whole genome shotgun (WGS) entry which is preliminary data.</text>
</comment>
<organism evidence="10 11">
    <name type="scientific">Colletotrichum sojae</name>
    <dbReference type="NCBI Taxonomy" id="2175907"/>
    <lineage>
        <taxon>Eukaryota</taxon>
        <taxon>Fungi</taxon>
        <taxon>Dikarya</taxon>
        <taxon>Ascomycota</taxon>
        <taxon>Pezizomycotina</taxon>
        <taxon>Sordariomycetes</taxon>
        <taxon>Hypocreomycetidae</taxon>
        <taxon>Glomerellales</taxon>
        <taxon>Glomerellaceae</taxon>
        <taxon>Colletotrichum</taxon>
        <taxon>Colletotrichum orchidearum species complex</taxon>
    </lineage>
</organism>
<dbReference type="InterPro" id="IPR036396">
    <property type="entry name" value="Cyt_P450_sf"/>
</dbReference>
<dbReference type="CDD" id="cd11065">
    <property type="entry name" value="CYP64-like"/>
    <property type="match status" value="1"/>
</dbReference>
<dbReference type="PRINTS" id="PR00463">
    <property type="entry name" value="EP450I"/>
</dbReference>
<evidence type="ECO:0000256" key="5">
    <source>
        <dbReference type="ARBA" id="ARBA00023002"/>
    </source>
</evidence>
<keyword evidence="11" id="KW-1185">Reference proteome</keyword>
<keyword evidence="7 9" id="KW-0503">Monooxygenase</keyword>
<evidence type="ECO:0000256" key="4">
    <source>
        <dbReference type="ARBA" id="ARBA00022723"/>
    </source>
</evidence>
<evidence type="ECO:0000256" key="7">
    <source>
        <dbReference type="ARBA" id="ARBA00023033"/>
    </source>
</evidence>